<dbReference type="EMBL" id="LR796506">
    <property type="protein sequence ID" value="CAB4148402.1"/>
    <property type="molecule type" value="Genomic_DNA"/>
</dbReference>
<sequence length="614" mass="69121">MGLKYTSSFDSIRTDSRYVIEIYQDSYDGSPIDVILGATPAVHEWQEDDPLAPIKGSTLTINLITTGTLSLLDFYSDNDNEFKVKLLGDDVTGTQITLFEGFIQQDDCTEIAIDFVHEITLTATDNLGTIKDITLDRAAQLFGDVTTLTDISCAFVPAGPYIVINVPSWNVQPGQTFTIDGIPFIMVTNLGEIDLVYTGWCIQVVEEIAALVLGTFDITYRQVVSLDGYIPLITFVKLCLRSTYLDLPLSVINHITPADGEIFLDTGETRMLEDVTLLGNTFLKGAEYMSCYDVLEIIMKRFNMSCFQSLNSWWVVRYPDLFLDYEQGETLVDYYKYEPTTFAFDGKYSINKSFVIATGGYVETGLLKSIIRPYRRALETFNYVQPEDLLCNSQFTDEGALINTYPDGSNTIYNYQVPCWTPLFEENFFLRVVYDSDNREIDRYVGTVSNSAGLSQPISLNKDDIFEWSFQVRTDDSLSGFFTFIFYQGVSITDGTTTYYLKNDGSWTTTNDFNNLTFLINTGDNANEWHTVNFKANKVPIDCLMYIKLTPATVIVTPGLETYYKDLRLTVSHIIAGQGQVNGHSHTASQSKTLNNINDIEIFIDNTERSSISG</sequence>
<reference evidence="1" key="1">
    <citation type="submission" date="2020-04" db="EMBL/GenBank/DDBJ databases">
        <authorList>
            <person name="Chiriac C."/>
            <person name="Salcher M."/>
            <person name="Ghai R."/>
            <person name="Kavagutti S V."/>
        </authorList>
    </citation>
    <scope>NUCLEOTIDE SEQUENCE</scope>
</reference>
<gene>
    <name evidence="1" type="ORF">UFOVP535_1</name>
</gene>
<accession>A0A6J5MPS5</accession>
<proteinExistence type="predicted"/>
<organism evidence="1">
    <name type="scientific">uncultured Caudovirales phage</name>
    <dbReference type="NCBI Taxonomy" id="2100421"/>
    <lineage>
        <taxon>Viruses</taxon>
        <taxon>Duplodnaviria</taxon>
        <taxon>Heunggongvirae</taxon>
        <taxon>Uroviricota</taxon>
        <taxon>Caudoviricetes</taxon>
        <taxon>Peduoviridae</taxon>
        <taxon>Maltschvirus</taxon>
        <taxon>Maltschvirus maltsch</taxon>
    </lineage>
</organism>
<protein>
    <submittedName>
        <fullName evidence="1">Uncharacterized protein</fullName>
    </submittedName>
</protein>
<name>A0A6J5MPS5_9CAUD</name>
<evidence type="ECO:0000313" key="1">
    <source>
        <dbReference type="EMBL" id="CAB4148402.1"/>
    </source>
</evidence>
<feature type="non-terminal residue" evidence="1">
    <location>
        <position position="614"/>
    </location>
</feature>